<dbReference type="EMBL" id="JAGIQL010000116">
    <property type="protein sequence ID" value="MBP0460447.1"/>
    <property type="molecule type" value="Genomic_DNA"/>
</dbReference>
<feature type="domain" description="HTH cro/C1-type" evidence="2">
    <location>
        <begin position="18"/>
        <end position="72"/>
    </location>
</feature>
<dbReference type="CDD" id="cd00093">
    <property type="entry name" value="HTH_XRE"/>
    <property type="match status" value="1"/>
</dbReference>
<organism evidence="3 4">
    <name type="scientific">Streptomyces montanisoli</name>
    <dbReference type="NCBI Taxonomy" id="2798581"/>
    <lineage>
        <taxon>Bacteria</taxon>
        <taxon>Bacillati</taxon>
        <taxon>Actinomycetota</taxon>
        <taxon>Actinomycetes</taxon>
        <taxon>Kitasatosporales</taxon>
        <taxon>Streptomycetaceae</taxon>
        <taxon>Streptomyces</taxon>
    </lineage>
</organism>
<dbReference type="PROSITE" id="PS50943">
    <property type="entry name" value="HTH_CROC1"/>
    <property type="match status" value="1"/>
</dbReference>
<dbReference type="InterPro" id="IPR010982">
    <property type="entry name" value="Lambda_DNA-bd_dom_sf"/>
</dbReference>
<evidence type="ECO:0000313" key="4">
    <source>
        <dbReference type="Proteomes" id="UP000670475"/>
    </source>
</evidence>
<dbReference type="SMART" id="SM00530">
    <property type="entry name" value="HTH_XRE"/>
    <property type="match status" value="1"/>
</dbReference>
<dbReference type="InterPro" id="IPR001387">
    <property type="entry name" value="Cro/C1-type_HTH"/>
</dbReference>
<reference evidence="3" key="1">
    <citation type="submission" date="2021-03" db="EMBL/GenBank/DDBJ databases">
        <title>Whole genome sequence of Streptomyces bomunensis MMS17-BM035.</title>
        <authorList>
            <person name="Lee J.H."/>
        </authorList>
    </citation>
    <scope>NUCLEOTIDE SEQUENCE</scope>
    <source>
        <strain evidence="3">MMS17-BM035</strain>
    </source>
</reference>
<feature type="non-terminal residue" evidence="3">
    <location>
        <position position="131"/>
    </location>
</feature>
<dbReference type="SUPFAM" id="SSF47413">
    <property type="entry name" value="lambda repressor-like DNA-binding domains"/>
    <property type="match status" value="1"/>
</dbReference>
<protein>
    <submittedName>
        <fullName evidence="3">Helix-turn-helix domain-containing protein</fullName>
    </submittedName>
</protein>
<name>A0A940RWR8_9ACTN</name>
<feature type="compositionally biased region" description="Basic residues" evidence="1">
    <location>
        <begin position="113"/>
        <end position="131"/>
    </location>
</feature>
<evidence type="ECO:0000259" key="2">
    <source>
        <dbReference type="PROSITE" id="PS50943"/>
    </source>
</evidence>
<evidence type="ECO:0000256" key="1">
    <source>
        <dbReference type="SAM" id="MobiDB-lite"/>
    </source>
</evidence>
<keyword evidence="4" id="KW-1185">Reference proteome</keyword>
<gene>
    <name evidence="3" type="ORF">JFN87_23575</name>
</gene>
<dbReference type="GO" id="GO:0003677">
    <property type="term" value="F:DNA binding"/>
    <property type="evidence" value="ECO:0007669"/>
    <property type="project" value="InterPro"/>
</dbReference>
<feature type="region of interest" description="Disordered" evidence="1">
    <location>
        <begin position="110"/>
        <end position="131"/>
    </location>
</feature>
<proteinExistence type="predicted"/>
<dbReference type="AlphaFoldDB" id="A0A940RWR8"/>
<dbReference type="RefSeq" id="WP_209342998.1">
    <property type="nucleotide sequence ID" value="NZ_JAGIQL010000116.1"/>
</dbReference>
<sequence>MPPRSNPTARQQRLGAELRKLREEAGLSTEQAAALLDTKRTVITSTEAGRHGVSPERVRRMAFRYECTDSDLVNALVAMCGDRTGGWWDVSSPGFCGEWVSWFSGVTQGVRPHSGRPRARRGSRVRARRAG</sequence>
<evidence type="ECO:0000313" key="3">
    <source>
        <dbReference type="EMBL" id="MBP0460447.1"/>
    </source>
</evidence>
<dbReference type="Gene3D" id="1.10.260.40">
    <property type="entry name" value="lambda repressor-like DNA-binding domains"/>
    <property type="match status" value="1"/>
</dbReference>
<dbReference type="Pfam" id="PF13560">
    <property type="entry name" value="HTH_31"/>
    <property type="match status" value="1"/>
</dbReference>
<accession>A0A940RWR8</accession>
<dbReference type="Proteomes" id="UP000670475">
    <property type="component" value="Unassembled WGS sequence"/>
</dbReference>
<comment type="caution">
    <text evidence="3">The sequence shown here is derived from an EMBL/GenBank/DDBJ whole genome shotgun (WGS) entry which is preliminary data.</text>
</comment>